<dbReference type="Proteomes" id="UP001165444">
    <property type="component" value="Unassembled WGS sequence"/>
</dbReference>
<accession>A0ABT0C192</accession>
<dbReference type="PANTHER" id="PTHR46233">
    <property type="entry name" value="HYDROXYACYLGLUTATHIONE HYDROLASE GLOC"/>
    <property type="match status" value="1"/>
</dbReference>
<keyword evidence="3" id="KW-0378">Hydrolase</keyword>
<dbReference type="Pfam" id="PF00753">
    <property type="entry name" value="Lactamase_B"/>
    <property type="match status" value="1"/>
</dbReference>
<protein>
    <submittedName>
        <fullName evidence="6">MBL fold metallo-hydrolase</fullName>
    </submittedName>
</protein>
<evidence type="ECO:0000313" key="7">
    <source>
        <dbReference type="Proteomes" id="UP001165444"/>
    </source>
</evidence>
<dbReference type="InterPro" id="IPR001279">
    <property type="entry name" value="Metallo-B-lactamas"/>
</dbReference>
<dbReference type="PANTHER" id="PTHR46233:SF3">
    <property type="entry name" value="HYDROXYACYLGLUTATHIONE HYDROLASE GLOC"/>
    <property type="match status" value="1"/>
</dbReference>
<evidence type="ECO:0000259" key="5">
    <source>
        <dbReference type="SMART" id="SM00849"/>
    </source>
</evidence>
<dbReference type="Gene3D" id="3.60.15.10">
    <property type="entry name" value="Ribonuclease Z/Hydroxyacylglutathione hydrolase-like"/>
    <property type="match status" value="1"/>
</dbReference>
<dbReference type="SUPFAM" id="SSF56281">
    <property type="entry name" value="Metallo-hydrolase/oxidoreductase"/>
    <property type="match status" value="1"/>
</dbReference>
<evidence type="ECO:0000313" key="6">
    <source>
        <dbReference type="EMBL" id="MCJ2380782.1"/>
    </source>
</evidence>
<keyword evidence="7" id="KW-1185">Reference proteome</keyword>
<keyword evidence="4" id="KW-0862">Zinc</keyword>
<sequence length="211" mass="23547">MMEIKQFTVNFFGENCYLLYDETKEAVLIDCGCMNRQEFSQVEGFITQQQLVLKHHLCTHYHVDHLMGAALVYQQYGLLPEVCREDTVVLPPVGQQAVMFGLPNIQETAIGTYLNEGDVIHFGHTKLEVIAVPGHSPGSVAFYQKERGCVFVGDALFAGSIGRTDLWGGDTHELIHSIHQALFTLPDSTVVYPGHGPETTITYEKSNNPYL</sequence>
<dbReference type="InterPro" id="IPR036866">
    <property type="entry name" value="RibonucZ/Hydroxyglut_hydro"/>
</dbReference>
<dbReference type="CDD" id="cd06262">
    <property type="entry name" value="metallo-hydrolase-like_MBL-fold"/>
    <property type="match status" value="1"/>
</dbReference>
<dbReference type="SMART" id="SM00849">
    <property type="entry name" value="Lactamase_B"/>
    <property type="match status" value="1"/>
</dbReference>
<dbReference type="EMBL" id="JAKZMM010000020">
    <property type="protein sequence ID" value="MCJ2380782.1"/>
    <property type="molecule type" value="Genomic_DNA"/>
</dbReference>
<keyword evidence="2" id="KW-0479">Metal-binding</keyword>
<evidence type="ECO:0000256" key="4">
    <source>
        <dbReference type="ARBA" id="ARBA00022833"/>
    </source>
</evidence>
<reference evidence="6 7" key="1">
    <citation type="submission" date="2022-03" db="EMBL/GenBank/DDBJ databases">
        <title>Parabacteroides sp. nov. isolated from swine feces.</title>
        <authorList>
            <person name="Bak J.E."/>
        </authorList>
    </citation>
    <scope>NUCLEOTIDE SEQUENCE [LARGE SCALE GENOMIC DNA]</scope>
    <source>
        <strain evidence="6 7">AGMB00274</strain>
    </source>
</reference>
<dbReference type="RefSeq" id="WP_243324999.1">
    <property type="nucleotide sequence ID" value="NZ_JAKZMM010000020.1"/>
</dbReference>
<evidence type="ECO:0000256" key="2">
    <source>
        <dbReference type="ARBA" id="ARBA00022723"/>
    </source>
</evidence>
<dbReference type="InterPro" id="IPR051453">
    <property type="entry name" value="MBL_Glyoxalase_II"/>
</dbReference>
<gene>
    <name evidence="6" type="ORF">MUN53_09190</name>
</gene>
<organism evidence="6 7">
    <name type="scientific">Parabacteroides faecalis</name>
    <dbReference type="NCBI Taxonomy" id="2924040"/>
    <lineage>
        <taxon>Bacteria</taxon>
        <taxon>Pseudomonadati</taxon>
        <taxon>Bacteroidota</taxon>
        <taxon>Bacteroidia</taxon>
        <taxon>Bacteroidales</taxon>
        <taxon>Tannerellaceae</taxon>
        <taxon>Parabacteroides</taxon>
    </lineage>
</organism>
<proteinExistence type="predicted"/>
<evidence type="ECO:0000256" key="1">
    <source>
        <dbReference type="ARBA" id="ARBA00001947"/>
    </source>
</evidence>
<feature type="domain" description="Metallo-beta-lactamase" evidence="5">
    <location>
        <begin position="13"/>
        <end position="195"/>
    </location>
</feature>
<comment type="caution">
    <text evidence="6">The sequence shown here is derived from an EMBL/GenBank/DDBJ whole genome shotgun (WGS) entry which is preliminary data.</text>
</comment>
<evidence type="ECO:0000256" key="3">
    <source>
        <dbReference type="ARBA" id="ARBA00022801"/>
    </source>
</evidence>
<comment type="cofactor">
    <cofactor evidence="1">
        <name>Zn(2+)</name>
        <dbReference type="ChEBI" id="CHEBI:29105"/>
    </cofactor>
</comment>
<name>A0ABT0C192_9BACT</name>